<dbReference type="PANTHER" id="PTHR19143:SF466">
    <property type="entry name" value="FIBRINOGEN C-TERMINAL DOMAIN-CONTAINING PROTEIN"/>
    <property type="match status" value="1"/>
</dbReference>
<reference evidence="6" key="1">
    <citation type="submission" date="2020-03" db="EMBL/GenBank/DDBJ databases">
        <authorList>
            <person name="Weist P."/>
        </authorList>
    </citation>
    <scope>NUCLEOTIDE SEQUENCE</scope>
</reference>
<keyword evidence="4" id="KW-0732">Signal</keyword>
<dbReference type="GO" id="GO:0005615">
    <property type="term" value="C:extracellular space"/>
    <property type="evidence" value="ECO:0007669"/>
    <property type="project" value="TreeGrafter"/>
</dbReference>
<feature type="chain" id="PRO_5040383279" description="Fibrinogen C-terminal domain-containing protein" evidence="4">
    <location>
        <begin position="24"/>
        <end position="503"/>
    </location>
</feature>
<keyword evidence="1" id="KW-1015">Disulfide bond</keyword>
<dbReference type="EMBL" id="CADEAL010004199">
    <property type="protein sequence ID" value="CAB1454128.1"/>
    <property type="molecule type" value="Genomic_DNA"/>
</dbReference>
<dbReference type="InterPro" id="IPR050373">
    <property type="entry name" value="Fibrinogen_C-term_domain"/>
</dbReference>
<evidence type="ECO:0000256" key="3">
    <source>
        <dbReference type="SAM" id="MobiDB-lite"/>
    </source>
</evidence>
<dbReference type="PROSITE" id="PS51406">
    <property type="entry name" value="FIBRINOGEN_C_2"/>
    <property type="match status" value="1"/>
</dbReference>
<keyword evidence="7" id="KW-1185">Reference proteome</keyword>
<dbReference type="SUPFAM" id="SSF56496">
    <property type="entry name" value="Fibrinogen C-terminal domain-like"/>
    <property type="match status" value="1"/>
</dbReference>
<dbReference type="InterPro" id="IPR036056">
    <property type="entry name" value="Fibrinogen-like_C"/>
</dbReference>
<dbReference type="InterPro" id="IPR020837">
    <property type="entry name" value="Fibrinogen_CS"/>
</dbReference>
<evidence type="ECO:0000256" key="2">
    <source>
        <dbReference type="SAM" id="Coils"/>
    </source>
</evidence>
<feature type="signal peptide" evidence="4">
    <location>
        <begin position="1"/>
        <end position="23"/>
    </location>
</feature>
<evidence type="ECO:0000256" key="4">
    <source>
        <dbReference type="SAM" id="SignalP"/>
    </source>
</evidence>
<accession>A0A9N7VN98</accession>
<protein>
    <recommendedName>
        <fullName evidence="5">Fibrinogen C-terminal domain-containing protein</fullName>
    </recommendedName>
</protein>
<dbReference type="AlphaFoldDB" id="A0A9N7VN98"/>
<evidence type="ECO:0000256" key="1">
    <source>
        <dbReference type="ARBA" id="ARBA00023157"/>
    </source>
</evidence>
<dbReference type="InterPro" id="IPR014716">
    <property type="entry name" value="Fibrinogen_a/b/g_C_1"/>
</dbReference>
<dbReference type="PANTHER" id="PTHR19143">
    <property type="entry name" value="FIBRINOGEN/TENASCIN/ANGIOPOEITIN"/>
    <property type="match status" value="1"/>
</dbReference>
<feature type="domain" description="Fibrinogen C-terminal" evidence="5">
    <location>
        <begin position="273"/>
        <end position="494"/>
    </location>
</feature>
<comment type="caution">
    <text evidence="6">The sequence shown here is derived from an EMBL/GenBank/DDBJ whole genome shotgun (WGS) entry which is preliminary data.</text>
</comment>
<dbReference type="NCBIfam" id="NF040941">
    <property type="entry name" value="GGGWT_bact"/>
    <property type="match status" value="1"/>
</dbReference>
<dbReference type="SMART" id="SM00186">
    <property type="entry name" value="FBG"/>
    <property type="match status" value="1"/>
</dbReference>
<organism evidence="6 7">
    <name type="scientific">Pleuronectes platessa</name>
    <name type="common">European plaice</name>
    <dbReference type="NCBI Taxonomy" id="8262"/>
    <lineage>
        <taxon>Eukaryota</taxon>
        <taxon>Metazoa</taxon>
        <taxon>Chordata</taxon>
        <taxon>Craniata</taxon>
        <taxon>Vertebrata</taxon>
        <taxon>Euteleostomi</taxon>
        <taxon>Actinopterygii</taxon>
        <taxon>Neopterygii</taxon>
        <taxon>Teleostei</taxon>
        <taxon>Neoteleostei</taxon>
        <taxon>Acanthomorphata</taxon>
        <taxon>Carangaria</taxon>
        <taxon>Pleuronectiformes</taxon>
        <taxon>Pleuronectoidei</taxon>
        <taxon>Pleuronectidae</taxon>
        <taxon>Pleuronectes</taxon>
    </lineage>
</organism>
<evidence type="ECO:0000313" key="7">
    <source>
        <dbReference type="Proteomes" id="UP001153269"/>
    </source>
</evidence>
<sequence length="503" mass="57148">MKWPCVFLVLIALGGRCFRCATGDVVASDEHTDIGHDEDVHPHSLRDTNRDVPDTSIETNWDVLDINQDDYEDADWHPPTSLQDTRPVLSPEDTPVIPNNTDQIIATSSAQCGEYSSQLMSNGECRLRATLPPVGTSQERCPDMFRCTQDVSYWLDENQDRKDKLEELRETMSRLQVELRNHRHKVKALEVQDEQSATLNSTVEQRLRSLEQRHAAVHPLVHVHAVLLDELQAQLRNLSAAVRRVGRNTGCKVKVVRTTPPRGLRDTLPPGGQLPSFCPSDCASLYHNGVRRSGVYSIVLSPGANLPVYCDMETEGGGWTVFQRRCDGSVSFNRGWSEYREGFGDPRGEHWLGNQQLHLLSNQDQYSLRVDLQDWSHAHRHALYHSFRTENEENRYRLHVSGFSGTAEDSFGWYHDLQGFSTPDTGNICAEISHSGWWFRQCFYANLNGVYYQGGRYTLKALNLLGPDGIVWFSWKDSDFYSLKAVAMMIRPSTFRPPPLSTK</sequence>
<feature type="compositionally biased region" description="Basic and acidic residues" evidence="3">
    <location>
        <begin position="33"/>
        <end position="53"/>
    </location>
</feature>
<feature type="region of interest" description="Disordered" evidence="3">
    <location>
        <begin position="33"/>
        <end position="54"/>
    </location>
</feature>
<name>A0A9N7VN98_PLEPL</name>
<dbReference type="PROSITE" id="PS00514">
    <property type="entry name" value="FIBRINOGEN_C_1"/>
    <property type="match status" value="1"/>
</dbReference>
<dbReference type="Pfam" id="PF00147">
    <property type="entry name" value="Fibrinogen_C"/>
    <property type="match status" value="1"/>
</dbReference>
<dbReference type="CDD" id="cd00087">
    <property type="entry name" value="FReD"/>
    <property type="match status" value="1"/>
</dbReference>
<gene>
    <name evidence="6" type="ORF">PLEPLA_LOCUS41890</name>
</gene>
<dbReference type="Gene3D" id="3.90.215.10">
    <property type="entry name" value="Gamma Fibrinogen, chain A, domain 1"/>
    <property type="match status" value="1"/>
</dbReference>
<evidence type="ECO:0000259" key="5">
    <source>
        <dbReference type="PROSITE" id="PS51406"/>
    </source>
</evidence>
<evidence type="ECO:0000313" key="6">
    <source>
        <dbReference type="EMBL" id="CAB1454128.1"/>
    </source>
</evidence>
<proteinExistence type="predicted"/>
<feature type="coiled-coil region" evidence="2">
    <location>
        <begin position="155"/>
        <end position="192"/>
    </location>
</feature>
<dbReference type="InterPro" id="IPR002181">
    <property type="entry name" value="Fibrinogen_a/b/g_C_dom"/>
</dbReference>
<dbReference type="Proteomes" id="UP001153269">
    <property type="component" value="Unassembled WGS sequence"/>
</dbReference>
<keyword evidence="2" id="KW-0175">Coiled coil</keyword>